<evidence type="ECO:0000313" key="3">
    <source>
        <dbReference type="EMBL" id="KAL0158502.1"/>
    </source>
</evidence>
<name>A0ABD0NB72_CIRMR</name>
<dbReference type="PANTHER" id="PTHR44170">
    <property type="entry name" value="PROTEIN SIDEKICK"/>
    <property type="match status" value="1"/>
</dbReference>
<dbReference type="PROSITE" id="PS50853">
    <property type="entry name" value="FN3"/>
    <property type="match status" value="2"/>
</dbReference>
<feature type="domain" description="Fibronectin type-III" evidence="2">
    <location>
        <begin position="1"/>
        <end position="65"/>
    </location>
</feature>
<dbReference type="CDD" id="cd00063">
    <property type="entry name" value="FN3"/>
    <property type="match status" value="2"/>
</dbReference>
<protein>
    <recommendedName>
        <fullName evidence="2">Fibronectin type-III domain-containing protein</fullName>
    </recommendedName>
</protein>
<organism evidence="3 4">
    <name type="scientific">Cirrhinus mrigala</name>
    <name type="common">Mrigala</name>
    <dbReference type="NCBI Taxonomy" id="683832"/>
    <lineage>
        <taxon>Eukaryota</taxon>
        <taxon>Metazoa</taxon>
        <taxon>Chordata</taxon>
        <taxon>Craniata</taxon>
        <taxon>Vertebrata</taxon>
        <taxon>Euteleostomi</taxon>
        <taxon>Actinopterygii</taxon>
        <taxon>Neopterygii</taxon>
        <taxon>Teleostei</taxon>
        <taxon>Ostariophysi</taxon>
        <taxon>Cypriniformes</taxon>
        <taxon>Cyprinidae</taxon>
        <taxon>Labeoninae</taxon>
        <taxon>Labeonini</taxon>
        <taxon>Cirrhinus</taxon>
    </lineage>
</organism>
<feature type="domain" description="Fibronectin type-III" evidence="2">
    <location>
        <begin position="70"/>
        <end position="185"/>
    </location>
</feature>
<dbReference type="AlphaFoldDB" id="A0ABD0NB72"/>
<dbReference type="Pfam" id="PF00041">
    <property type="entry name" value="fn3"/>
    <property type="match status" value="1"/>
</dbReference>
<dbReference type="InterPro" id="IPR003961">
    <property type="entry name" value="FN3_dom"/>
</dbReference>
<evidence type="ECO:0000313" key="4">
    <source>
        <dbReference type="Proteomes" id="UP001529510"/>
    </source>
</evidence>
<sequence length="185" mass="21587">YREWNGPKLGYMVWEEWKNYTTYWWCSYIIYDTDTFTPYEIKVQAVNFFGYGPESPIVIGYSGEDRPVAAPTDLSVSDIENTKLTVHWEPVARVDIMGELKEYKVSSFPCSERLMELCLVSQVYYWRESSRLPWHTVSRRIKTKSFKANGPRLSGTLTGLVPYSNYRMYIVVANNRFEGPPSNTI</sequence>
<comment type="caution">
    <text evidence="3">The sequence shown here is derived from an EMBL/GenBank/DDBJ whole genome shotgun (WGS) entry which is preliminary data.</text>
</comment>
<dbReference type="SMART" id="SM00060">
    <property type="entry name" value="FN3"/>
    <property type="match status" value="1"/>
</dbReference>
<keyword evidence="1" id="KW-1015">Disulfide bond</keyword>
<reference evidence="3 4" key="1">
    <citation type="submission" date="2024-05" db="EMBL/GenBank/DDBJ databases">
        <title>Genome sequencing and assembly of Indian major carp, Cirrhinus mrigala (Hamilton, 1822).</title>
        <authorList>
            <person name="Mohindra V."/>
            <person name="Chowdhury L.M."/>
            <person name="Lal K."/>
            <person name="Jena J.K."/>
        </authorList>
    </citation>
    <scope>NUCLEOTIDE SEQUENCE [LARGE SCALE GENOMIC DNA]</scope>
    <source>
        <strain evidence="3">CM1030</strain>
        <tissue evidence="3">Blood</tissue>
    </source>
</reference>
<feature type="non-terminal residue" evidence="3">
    <location>
        <position position="1"/>
    </location>
</feature>
<proteinExistence type="predicted"/>
<evidence type="ECO:0000256" key="1">
    <source>
        <dbReference type="ARBA" id="ARBA00023157"/>
    </source>
</evidence>
<dbReference type="SUPFAM" id="SSF49265">
    <property type="entry name" value="Fibronectin type III"/>
    <property type="match status" value="1"/>
</dbReference>
<dbReference type="Gene3D" id="2.60.40.10">
    <property type="entry name" value="Immunoglobulins"/>
    <property type="match status" value="2"/>
</dbReference>
<dbReference type="Proteomes" id="UP001529510">
    <property type="component" value="Unassembled WGS sequence"/>
</dbReference>
<dbReference type="InterPro" id="IPR013783">
    <property type="entry name" value="Ig-like_fold"/>
</dbReference>
<dbReference type="InterPro" id="IPR036116">
    <property type="entry name" value="FN3_sf"/>
</dbReference>
<dbReference type="EMBL" id="JAMKFB020000023">
    <property type="protein sequence ID" value="KAL0158502.1"/>
    <property type="molecule type" value="Genomic_DNA"/>
</dbReference>
<keyword evidence="4" id="KW-1185">Reference proteome</keyword>
<accession>A0ABD0NB72</accession>
<feature type="non-terminal residue" evidence="3">
    <location>
        <position position="185"/>
    </location>
</feature>
<evidence type="ECO:0000259" key="2">
    <source>
        <dbReference type="PROSITE" id="PS50853"/>
    </source>
</evidence>
<dbReference type="PANTHER" id="PTHR44170:SF12">
    <property type="entry name" value="NEUROFASCIN"/>
    <property type="match status" value="1"/>
</dbReference>
<gene>
    <name evidence="3" type="ORF">M9458_046578</name>
</gene>